<dbReference type="Proteomes" id="UP001331761">
    <property type="component" value="Unassembled WGS sequence"/>
</dbReference>
<evidence type="ECO:0000313" key="3">
    <source>
        <dbReference type="EMBL" id="KAK5974477.1"/>
    </source>
</evidence>
<comment type="caution">
    <text evidence="3">The sequence shown here is derived from an EMBL/GenBank/DDBJ whole genome shotgun (WGS) entry which is preliminary data.</text>
</comment>
<proteinExistence type="predicted"/>
<feature type="signal peptide" evidence="1">
    <location>
        <begin position="1"/>
        <end position="21"/>
    </location>
</feature>
<accession>A0AAN8IM77</accession>
<sequence length="71" mass="8317">MYLLRVLCALVLLIAVDYGNTEQSCKDKWPADLCKAQKKYGRCDLRKMISWRGLTVREFLKKQCYKSCGYC</sequence>
<feature type="chain" id="PRO_5043022864" description="ShKT domain-containing protein" evidence="1">
    <location>
        <begin position="22"/>
        <end position="71"/>
    </location>
</feature>
<name>A0AAN8IM77_TRICO</name>
<keyword evidence="1" id="KW-0732">Signal</keyword>
<gene>
    <name evidence="3" type="ORF">GCK32_011385</name>
</gene>
<dbReference type="AlphaFoldDB" id="A0AAN8IM77"/>
<feature type="domain" description="ShKT" evidence="2">
    <location>
        <begin position="57"/>
        <end position="71"/>
    </location>
</feature>
<dbReference type="Pfam" id="PF01549">
    <property type="entry name" value="ShK"/>
    <property type="match status" value="1"/>
</dbReference>
<dbReference type="InterPro" id="IPR003582">
    <property type="entry name" value="ShKT_dom"/>
</dbReference>
<evidence type="ECO:0000259" key="2">
    <source>
        <dbReference type="Pfam" id="PF01549"/>
    </source>
</evidence>
<protein>
    <recommendedName>
        <fullName evidence="2">ShKT domain-containing protein</fullName>
    </recommendedName>
</protein>
<keyword evidence="4" id="KW-1185">Reference proteome</keyword>
<organism evidence="3 4">
    <name type="scientific">Trichostrongylus colubriformis</name>
    <name type="common">Black scour worm</name>
    <dbReference type="NCBI Taxonomy" id="6319"/>
    <lineage>
        <taxon>Eukaryota</taxon>
        <taxon>Metazoa</taxon>
        <taxon>Ecdysozoa</taxon>
        <taxon>Nematoda</taxon>
        <taxon>Chromadorea</taxon>
        <taxon>Rhabditida</taxon>
        <taxon>Rhabditina</taxon>
        <taxon>Rhabditomorpha</taxon>
        <taxon>Strongyloidea</taxon>
        <taxon>Trichostrongylidae</taxon>
        <taxon>Trichostrongylus</taxon>
    </lineage>
</organism>
<reference evidence="3 4" key="1">
    <citation type="submission" date="2019-10" db="EMBL/GenBank/DDBJ databases">
        <title>Assembly and Annotation for the nematode Trichostrongylus colubriformis.</title>
        <authorList>
            <person name="Martin J."/>
        </authorList>
    </citation>
    <scope>NUCLEOTIDE SEQUENCE [LARGE SCALE GENOMIC DNA]</scope>
    <source>
        <strain evidence="3">G859</strain>
        <tissue evidence="3">Whole worm</tissue>
    </source>
</reference>
<evidence type="ECO:0000256" key="1">
    <source>
        <dbReference type="SAM" id="SignalP"/>
    </source>
</evidence>
<evidence type="ECO:0000313" key="4">
    <source>
        <dbReference type="Proteomes" id="UP001331761"/>
    </source>
</evidence>
<dbReference type="EMBL" id="WIXE01014177">
    <property type="protein sequence ID" value="KAK5974477.1"/>
    <property type="molecule type" value="Genomic_DNA"/>
</dbReference>